<organism evidence="11 12">
    <name type="scientific">Glomus cerebriforme</name>
    <dbReference type="NCBI Taxonomy" id="658196"/>
    <lineage>
        <taxon>Eukaryota</taxon>
        <taxon>Fungi</taxon>
        <taxon>Fungi incertae sedis</taxon>
        <taxon>Mucoromycota</taxon>
        <taxon>Glomeromycotina</taxon>
        <taxon>Glomeromycetes</taxon>
        <taxon>Glomerales</taxon>
        <taxon>Glomeraceae</taxon>
        <taxon>Glomus</taxon>
    </lineage>
</organism>
<keyword evidence="6 8" id="KW-0326">Glycosidase</keyword>
<evidence type="ECO:0000313" key="12">
    <source>
        <dbReference type="Proteomes" id="UP000265703"/>
    </source>
</evidence>
<evidence type="ECO:0000259" key="10">
    <source>
        <dbReference type="Pfam" id="PF00759"/>
    </source>
</evidence>
<keyword evidence="5 8" id="KW-0119">Carbohydrate metabolism</keyword>
<dbReference type="InterPro" id="IPR033126">
    <property type="entry name" value="Glyco_hydro_9_Asp/Glu_AS"/>
</dbReference>
<evidence type="ECO:0000256" key="9">
    <source>
        <dbReference type="RuleBase" id="RU361166"/>
    </source>
</evidence>
<evidence type="ECO:0000256" key="3">
    <source>
        <dbReference type="ARBA" id="ARBA00022801"/>
    </source>
</evidence>
<accession>A0A397T529</accession>
<dbReference type="Pfam" id="PF00759">
    <property type="entry name" value="Glyco_hydro_9"/>
    <property type="match status" value="1"/>
</dbReference>
<evidence type="ECO:0000313" key="11">
    <source>
        <dbReference type="EMBL" id="RIA92942.1"/>
    </source>
</evidence>
<evidence type="ECO:0000256" key="6">
    <source>
        <dbReference type="ARBA" id="ARBA00023295"/>
    </source>
</evidence>
<evidence type="ECO:0000256" key="2">
    <source>
        <dbReference type="ARBA" id="ARBA00007072"/>
    </source>
</evidence>
<evidence type="ECO:0000256" key="1">
    <source>
        <dbReference type="ARBA" id="ARBA00000966"/>
    </source>
</evidence>
<comment type="similarity">
    <text evidence="2 8 9">Belongs to the glycosyl hydrolase 9 (cellulase E) family.</text>
</comment>
<keyword evidence="12" id="KW-1185">Reference proteome</keyword>
<name>A0A397T529_9GLOM</name>
<feature type="domain" description="Glycoside hydrolase family 9" evidence="10">
    <location>
        <begin position="9"/>
        <end position="443"/>
    </location>
</feature>
<keyword evidence="7 8" id="KW-0624">Polysaccharide degradation</keyword>
<evidence type="ECO:0000256" key="5">
    <source>
        <dbReference type="ARBA" id="ARBA00023277"/>
    </source>
</evidence>
<dbReference type="InterPro" id="IPR012341">
    <property type="entry name" value="6hp_glycosidase-like_sf"/>
</dbReference>
<evidence type="ECO:0000256" key="8">
    <source>
        <dbReference type="PROSITE-ProRule" id="PRU10060"/>
    </source>
</evidence>
<gene>
    <name evidence="11" type="ORF">C1645_662069</name>
</gene>
<reference evidence="11 12" key="1">
    <citation type="submission" date="2018-06" db="EMBL/GenBank/DDBJ databases">
        <title>Comparative genomics reveals the genomic features of Rhizophagus irregularis, R. cerebriforme, R. diaphanum and Gigaspora rosea, and their symbiotic lifestyle signature.</title>
        <authorList>
            <person name="Morin E."/>
            <person name="San Clemente H."/>
            <person name="Chen E.C.H."/>
            <person name="De La Providencia I."/>
            <person name="Hainaut M."/>
            <person name="Kuo A."/>
            <person name="Kohler A."/>
            <person name="Murat C."/>
            <person name="Tang N."/>
            <person name="Roy S."/>
            <person name="Loubradou J."/>
            <person name="Henrissat B."/>
            <person name="Grigoriev I.V."/>
            <person name="Corradi N."/>
            <person name="Roux C."/>
            <person name="Martin F.M."/>
        </authorList>
    </citation>
    <scope>NUCLEOTIDE SEQUENCE [LARGE SCALE GENOMIC DNA]</scope>
    <source>
        <strain evidence="11 12">DAOM 227022</strain>
    </source>
</reference>
<dbReference type="OrthoDB" id="10257085at2759"/>
<protein>
    <recommendedName>
        <fullName evidence="9">Endoglucanase</fullName>
        <ecNumber evidence="9">3.2.1.4</ecNumber>
    </recommendedName>
</protein>
<dbReference type="GO" id="GO:0030245">
    <property type="term" value="P:cellulose catabolic process"/>
    <property type="evidence" value="ECO:0007669"/>
    <property type="project" value="UniProtKB-KW"/>
</dbReference>
<dbReference type="AlphaFoldDB" id="A0A397T529"/>
<dbReference type="InterPro" id="IPR001701">
    <property type="entry name" value="Glyco_hydro_9"/>
</dbReference>
<keyword evidence="4 9" id="KW-0136">Cellulose degradation</keyword>
<dbReference type="InterPro" id="IPR008928">
    <property type="entry name" value="6-hairpin_glycosidase_sf"/>
</dbReference>
<dbReference type="PROSITE" id="PS00698">
    <property type="entry name" value="GH9_3"/>
    <property type="match status" value="1"/>
</dbReference>
<dbReference type="SUPFAM" id="SSF48208">
    <property type="entry name" value="Six-hairpin glycosidases"/>
    <property type="match status" value="1"/>
</dbReference>
<evidence type="ECO:0000256" key="7">
    <source>
        <dbReference type="ARBA" id="ARBA00023326"/>
    </source>
</evidence>
<feature type="active site" evidence="8">
    <location>
        <position position="431"/>
    </location>
</feature>
<evidence type="ECO:0000256" key="4">
    <source>
        <dbReference type="ARBA" id="ARBA00023001"/>
    </source>
</evidence>
<dbReference type="EC" id="3.2.1.4" evidence="9"/>
<dbReference type="GO" id="GO:0008810">
    <property type="term" value="F:cellulase activity"/>
    <property type="evidence" value="ECO:0007669"/>
    <property type="project" value="UniProtKB-EC"/>
</dbReference>
<sequence length="448" mass="50863">TTKDPNSDYAKLLAYSLYFYEAQRSGVLPTTNRVPWRHDSALTDGFNEGVDLTGGYYDAGDYMKFTLPLSWTLTSISWGGLEWYEGYELSEQTEYLHDMVKWGTDWLIQAHSLITNELYVQVGIDTIDHNYWGTDMNIPLPRPAYKVGGLKHGTDVASDAVAAFASASILFKEKYSNLTYSNELLLHAITLYQFAEQQEWKLYSDNVPQVKNLYGTINYQDKLVWAALWLYKATGQEIYLNKAKDYFKTFGLQNSKQIINWADHTCATYFLFVQLTNGTNSLDELSWKLEAEKYLDFMINPQNPCFYTPGGLLWCDDDSASDSLNIPINIAFVALLYAPYATSIEKSIKYKDFAQSQIMYVLGKNPMEMTYVIGISPKSPKNPHHAGAHGSTTNNLSQPLETTNIIYGAVVGGPSRNDFYIDDRTLYDFSEVALDYNAPWQGLMAYQV</sequence>
<dbReference type="Gene3D" id="1.50.10.10">
    <property type="match status" value="1"/>
</dbReference>
<dbReference type="Proteomes" id="UP000265703">
    <property type="component" value="Unassembled WGS sequence"/>
</dbReference>
<comment type="catalytic activity">
    <reaction evidence="1 9">
        <text>Endohydrolysis of (1-&gt;4)-beta-D-glucosidic linkages in cellulose, lichenin and cereal beta-D-glucans.</text>
        <dbReference type="EC" id="3.2.1.4"/>
    </reaction>
</comment>
<dbReference type="EMBL" id="QKYT01000114">
    <property type="protein sequence ID" value="RIA92942.1"/>
    <property type="molecule type" value="Genomic_DNA"/>
</dbReference>
<comment type="caution">
    <text evidence="11">The sequence shown here is derived from an EMBL/GenBank/DDBJ whole genome shotgun (WGS) entry which is preliminary data.</text>
</comment>
<feature type="non-terminal residue" evidence="11">
    <location>
        <position position="1"/>
    </location>
</feature>
<proteinExistence type="inferred from homology"/>
<dbReference type="STRING" id="658196.A0A397T529"/>
<dbReference type="PANTHER" id="PTHR22298">
    <property type="entry name" value="ENDO-1,4-BETA-GLUCANASE"/>
    <property type="match status" value="1"/>
</dbReference>
<feature type="non-terminal residue" evidence="11">
    <location>
        <position position="448"/>
    </location>
</feature>
<keyword evidence="3 8" id="KW-0378">Hydrolase</keyword>
<feature type="active site" evidence="8">
    <location>
        <position position="422"/>
    </location>
</feature>